<dbReference type="InterPro" id="IPR036250">
    <property type="entry name" value="AcylCo_DH-like_C"/>
</dbReference>
<dbReference type="SUPFAM" id="SSF47203">
    <property type="entry name" value="Acyl-CoA dehydrogenase C-terminal domain-like"/>
    <property type="match status" value="1"/>
</dbReference>
<dbReference type="Pfam" id="PF00441">
    <property type="entry name" value="Acyl-CoA_dh_1"/>
    <property type="match status" value="1"/>
</dbReference>
<dbReference type="Gene3D" id="2.40.110.10">
    <property type="entry name" value="Butyryl-CoA Dehydrogenase, subunit A, domain 2"/>
    <property type="match status" value="1"/>
</dbReference>
<evidence type="ECO:0000256" key="5">
    <source>
        <dbReference type="ARBA" id="ARBA00023002"/>
    </source>
</evidence>
<gene>
    <name evidence="10" type="ORF">BST47_19500</name>
</gene>
<proteinExistence type="inferred from homology"/>
<feature type="domain" description="Acyl-CoA oxidase/dehydrogenase middle" evidence="8">
    <location>
        <begin position="125"/>
        <end position="218"/>
    </location>
</feature>
<dbReference type="Gene3D" id="1.10.540.10">
    <property type="entry name" value="Acyl-CoA dehydrogenase/oxidase, N-terminal domain"/>
    <property type="match status" value="1"/>
</dbReference>
<dbReference type="Gene3D" id="1.20.140.10">
    <property type="entry name" value="Butyryl-CoA Dehydrogenase, subunit A, domain 3"/>
    <property type="match status" value="1"/>
</dbReference>
<evidence type="ECO:0000259" key="7">
    <source>
        <dbReference type="Pfam" id="PF00441"/>
    </source>
</evidence>
<evidence type="ECO:0000256" key="2">
    <source>
        <dbReference type="ARBA" id="ARBA00009347"/>
    </source>
</evidence>
<dbReference type="InterPro" id="IPR037069">
    <property type="entry name" value="AcylCoA_DH/ox_N_sf"/>
</dbReference>
<dbReference type="PANTHER" id="PTHR43292">
    <property type="entry name" value="ACYL-COA DEHYDROGENASE"/>
    <property type="match status" value="1"/>
</dbReference>
<protein>
    <submittedName>
        <fullName evidence="10">Acyl-CoA dehydrogenase</fullName>
    </submittedName>
</protein>
<dbReference type="InterPro" id="IPR013786">
    <property type="entry name" value="AcylCoA_DH/ox_N"/>
</dbReference>
<dbReference type="PANTHER" id="PTHR43292:SF3">
    <property type="entry name" value="ACYL-COA DEHYDROGENASE FADE29"/>
    <property type="match status" value="1"/>
</dbReference>
<evidence type="ECO:0000256" key="3">
    <source>
        <dbReference type="ARBA" id="ARBA00022630"/>
    </source>
</evidence>
<comment type="similarity">
    <text evidence="2 6">Belongs to the acyl-CoA dehydrogenase family.</text>
</comment>
<dbReference type="AlphaFoldDB" id="A0A1X0JKH8"/>
<comment type="cofactor">
    <cofactor evidence="1 6">
        <name>FAD</name>
        <dbReference type="ChEBI" id="CHEBI:57692"/>
    </cofactor>
</comment>
<evidence type="ECO:0000256" key="1">
    <source>
        <dbReference type="ARBA" id="ARBA00001974"/>
    </source>
</evidence>
<comment type="caution">
    <text evidence="10">The sequence shown here is derived from an EMBL/GenBank/DDBJ whole genome shotgun (WGS) entry which is preliminary data.</text>
</comment>
<dbReference type="InterPro" id="IPR046373">
    <property type="entry name" value="Acyl-CoA_Oxase/DH_mid-dom_sf"/>
</dbReference>
<keyword evidence="11" id="KW-1185">Reference proteome</keyword>
<dbReference type="Pfam" id="PF02771">
    <property type="entry name" value="Acyl-CoA_dh_N"/>
    <property type="match status" value="1"/>
</dbReference>
<dbReference type="InterPro" id="IPR009075">
    <property type="entry name" value="AcylCo_DH/oxidase_C"/>
</dbReference>
<evidence type="ECO:0000259" key="9">
    <source>
        <dbReference type="Pfam" id="PF02771"/>
    </source>
</evidence>
<dbReference type="GO" id="GO:0005886">
    <property type="term" value="C:plasma membrane"/>
    <property type="evidence" value="ECO:0007669"/>
    <property type="project" value="TreeGrafter"/>
</dbReference>
<reference evidence="10 11" key="1">
    <citation type="submission" date="2017-02" db="EMBL/GenBank/DDBJ databases">
        <title>The new phylogeny of genus Mycobacterium.</title>
        <authorList>
            <person name="Tortoli E."/>
            <person name="Trovato A."/>
            <person name="Cirillo D.M."/>
        </authorList>
    </citation>
    <scope>NUCLEOTIDE SEQUENCE [LARGE SCALE GENOMIC DNA]</scope>
    <source>
        <strain evidence="10 11">DSM 44338</strain>
    </source>
</reference>
<dbReference type="FunFam" id="2.40.110.10:FF:000011">
    <property type="entry name" value="Acyl-CoA dehydrogenase FadE34"/>
    <property type="match status" value="1"/>
</dbReference>
<evidence type="ECO:0000256" key="6">
    <source>
        <dbReference type="RuleBase" id="RU362125"/>
    </source>
</evidence>
<dbReference type="Proteomes" id="UP000192411">
    <property type="component" value="Unassembled WGS sequence"/>
</dbReference>
<dbReference type="InterPro" id="IPR052161">
    <property type="entry name" value="Mycobact_Acyl-CoA_DH"/>
</dbReference>
<feature type="domain" description="Acyl-CoA dehydrogenase/oxidase N-terminal" evidence="9">
    <location>
        <begin position="3"/>
        <end position="119"/>
    </location>
</feature>
<feature type="domain" description="Acyl-CoA dehydrogenase/oxidase C-terminal" evidence="7">
    <location>
        <begin position="231"/>
        <end position="384"/>
    </location>
</feature>
<dbReference type="InterPro" id="IPR006091">
    <property type="entry name" value="Acyl-CoA_Oxase/DH_mid-dom"/>
</dbReference>
<dbReference type="OrthoDB" id="5179760at2"/>
<name>A0A1X0JKH8_9MYCO</name>
<evidence type="ECO:0000256" key="4">
    <source>
        <dbReference type="ARBA" id="ARBA00022827"/>
    </source>
</evidence>
<keyword evidence="4 6" id="KW-0274">FAD</keyword>
<dbReference type="GO" id="GO:0016627">
    <property type="term" value="F:oxidoreductase activity, acting on the CH-CH group of donors"/>
    <property type="evidence" value="ECO:0007669"/>
    <property type="project" value="InterPro"/>
</dbReference>
<dbReference type="SUPFAM" id="SSF56645">
    <property type="entry name" value="Acyl-CoA dehydrogenase NM domain-like"/>
    <property type="match status" value="1"/>
</dbReference>
<dbReference type="Pfam" id="PF02770">
    <property type="entry name" value="Acyl-CoA_dh_M"/>
    <property type="match status" value="1"/>
</dbReference>
<dbReference type="InterPro" id="IPR009100">
    <property type="entry name" value="AcylCoA_DH/oxidase_NM_dom_sf"/>
</dbReference>
<keyword evidence="3 6" id="KW-0285">Flavoprotein</keyword>
<dbReference type="eggNOG" id="COG1960">
    <property type="taxonomic scope" value="Bacteria"/>
</dbReference>
<sequence>MIEVQEFRAEVRDWLAENLTGEFAAIKGLGGPGREDEAFEERRAWNQHLAAAGYTCLGWPEEHGGRGLTVAHRVAFYEEYALANAPAKVNHFGEELLGPTVIAFGTPEQQQRFLPKILDVTELWCQGYSEPGAGSDLANVSTTAELVGDEWVINGQKVWTSLAHWAQWCFVVARTEKGSKRHAGLSFLLVPLDQPGVEVRPIVQLTGDSEFNEVFFDDARTEADLVVGTPGDGWRVAMGLLTFERGVSTLGQQIEYARELSGVAELAKRNGAADDPLIRERLTRSWAGLRTMRSYALATMDLGQHGSRPGGDMGPGQDNVSKLLWANWHRELGEIAMEVLGRDGLTLTDGGFDEWQRLYLFSRADTIYGGSNEIQRNIIAERVLGLPREVKG</sequence>
<evidence type="ECO:0000313" key="10">
    <source>
        <dbReference type="EMBL" id="ORB63344.1"/>
    </source>
</evidence>
<dbReference type="GO" id="GO:0050660">
    <property type="term" value="F:flavin adenine dinucleotide binding"/>
    <property type="evidence" value="ECO:0007669"/>
    <property type="project" value="InterPro"/>
</dbReference>
<evidence type="ECO:0000259" key="8">
    <source>
        <dbReference type="Pfam" id="PF02770"/>
    </source>
</evidence>
<organism evidence="10 11">
    <name type="scientific">Mycolicibacterium tusciae</name>
    <dbReference type="NCBI Taxonomy" id="75922"/>
    <lineage>
        <taxon>Bacteria</taxon>
        <taxon>Bacillati</taxon>
        <taxon>Actinomycetota</taxon>
        <taxon>Actinomycetes</taxon>
        <taxon>Mycobacteriales</taxon>
        <taxon>Mycobacteriaceae</taxon>
        <taxon>Mycolicibacterium</taxon>
    </lineage>
</organism>
<keyword evidence="5 6" id="KW-0560">Oxidoreductase</keyword>
<dbReference type="EMBL" id="MVIM01000011">
    <property type="protein sequence ID" value="ORB63344.1"/>
    <property type="molecule type" value="Genomic_DNA"/>
</dbReference>
<accession>A0A1X0JKH8</accession>
<dbReference type="STRING" id="75922.BST47_19500"/>
<dbReference type="RefSeq" id="WP_083127298.1">
    <property type="nucleotide sequence ID" value="NZ_MVIM01000011.1"/>
</dbReference>
<evidence type="ECO:0000313" key="11">
    <source>
        <dbReference type="Proteomes" id="UP000192411"/>
    </source>
</evidence>